<evidence type="ECO:0000313" key="2">
    <source>
        <dbReference type="EMBL" id="MBK7414777.1"/>
    </source>
</evidence>
<dbReference type="AlphaFoldDB" id="A0A935K318"/>
<feature type="region of interest" description="Disordered" evidence="1">
    <location>
        <begin position="70"/>
        <end position="105"/>
    </location>
</feature>
<gene>
    <name evidence="2" type="ORF">IPJ38_06350</name>
</gene>
<dbReference type="EMBL" id="JADJMS010000013">
    <property type="protein sequence ID" value="MBK7414777.1"/>
    <property type="molecule type" value="Genomic_DNA"/>
</dbReference>
<accession>A0A935K318</accession>
<comment type="caution">
    <text evidence="2">The sequence shown here is derived from an EMBL/GenBank/DDBJ whole genome shotgun (WGS) entry which is preliminary data.</text>
</comment>
<organism evidence="2 3">
    <name type="scientific">Candidatus Dechloromonas phosphorivorans</name>
    <dbReference type="NCBI Taxonomy" id="2899244"/>
    <lineage>
        <taxon>Bacteria</taxon>
        <taxon>Pseudomonadati</taxon>
        <taxon>Pseudomonadota</taxon>
        <taxon>Betaproteobacteria</taxon>
        <taxon>Rhodocyclales</taxon>
        <taxon>Azonexaceae</taxon>
        <taxon>Dechloromonas</taxon>
    </lineage>
</organism>
<dbReference type="Proteomes" id="UP000739411">
    <property type="component" value="Unassembled WGS sequence"/>
</dbReference>
<evidence type="ECO:0000256" key="1">
    <source>
        <dbReference type="SAM" id="MobiDB-lite"/>
    </source>
</evidence>
<evidence type="ECO:0000313" key="3">
    <source>
        <dbReference type="Proteomes" id="UP000739411"/>
    </source>
</evidence>
<sequence length="105" mass="11426">MSFDYSNLPARLKDRPGFIGFNRFPVENGKTKKLPVSLITGKAINAHDSKHHHSFKEALRLYMAGAPATDSASSSAREITSPLSTSTIFGHRSNSKPAPVDWVSA</sequence>
<proteinExistence type="predicted"/>
<name>A0A935K318_9RHOO</name>
<reference evidence="2 3" key="1">
    <citation type="submission" date="2020-10" db="EMBL/GenBank/DDBJ databases">
        <title>Connecting structure to function with the recovery of over 1000 high-quality activated sludge metagenome-assembled genomes encoding full-length rRNA genes using long-read sequencing.</title>
        <authorList>
            <person name="Singleton C.M."/>
            <person name="Petriglieri F."/>
            <person name="Kristensen J.M."/>
            <person name="Kirkegaard R.H."/>
            <person name="Michaelsen T.Y."/>
            <person name="Andersen M.H."/>
            <person name="Karst S.M."/>
            <person name="Dueholm M.S."/>
            <person name="Nielsen P.H."/>
            <person name="Albertsen M."/>
        </authorList>
    </citation>
    <scope>NUCLEOTIDE SEQUENCE [LARGE SCALE GENOMIC DNA]</scope>
    <source>
        <strain evidence="2">EsbW_18-Q3-R4-48_BATAC.463</strain>
    </source>
</reference>
<feature type="compositionally biased region" description="Polar residues" evidence="1">
    <location>
        <begin position="70"/>
        <end position="88"/>
    </location>
</feature>
<protein>
    <submittedName>
        <fullName evidence="2">Uncharacterized protein</fullName>
    </submittedName>
</protein>